<feature type="non-terminal residue" evidence="1">
    <location>
        <position position="1"/>
    </location>
</feature>
<dbReference type="Proteomes" id="UP000265520">
    <property type="component" value="Unassembled WGS sequence"/>
</dbReference>
<evidence type="ECO:0000313" key="1">
    <source>
        <dbReference type="EMBL" id="MCI19381.1"/>
    </source>
</evidence>
<evidence type="ECO:0008006" key="3">
    <source>
        <dbReference type="Google" id="ProtNLM"/>
    </source>
</evidence>
<reference evidence="1 2" key="1">
    <citation type="journal article" date="2018" name="Front. Plant Sci.">
        <title>Red Clover (Trifolium pratense) and Zigzag Clover (T. medium) - A Picture of Genomic Similarities and Differences.</title>
        <authorList>
            <person name="Dluhosova J."/>
            <person name="Istvanek J."/>
            <person name="Nedelnik J."/>
            <person name="Repkova J."/>
        </authorList>
    </citation>
    <scope>NUCLEOTIDE SEQUENCE [LARGE SCALE GENOMIC DNA]</scope>
    <source>
        <strain evidence="2">cv. 10/8</strain>
        <tissue evidence="1">Leaf</tissue>
    </source>
</reference>
<accession>A0A392Q4X4</accession>
<protein>
    <recommendedName>
        <fullName evidence="3">Serine/threonine-protein phosphatase 7 long form-like protein</fullName>
    </recommendedName>
</protein>
<comment type="caution">
    <text evidence="1">The sequence shown here is derived from an EMBL/GenBank/DDBJ whole genome shotgun (WGS) entry which is preliminary data.</text>
</comment>
<evidence type="ECO:0000313" key="2">
    <source>
        <dbReference type="Proteomes" id="UP000265520"/>
    </source>
</evidence>
<organism evidence="1 2">
    <name type="scientific">Trifolium medium</name>
    <dbReference type="NCBI Taxonomy" id="97028"/>
    <lineage>
        <taxon>Eukaryota</taxon>
        <taxon>Viridiplantae</taxon>
        <taxon>Streptophyta</taxon>
        <taxon>Embryophyta</taxon>
        <taxon>Tracheophyta</taxon>
        <taxon>Spermatophyta</taxon>
        <taxon>Magnoliopsida</taxon>
        <taxon>eudicotyledons</taxon>
        <taxon>Gunneridae</taxon>
        <taxon>Pentapetalae</taxon>
        <taxon>rosids</taxon>
        <taxon>fabids</taxon>
        <taxon>Fabales</taxon>
        <taxon>Fabaceae</taxon>
        <taxon>Papilionoideae</taxon>
        <taxon>50 kb inversion clade</taxon>
        <taxon>NPAAA clade</taxon>
        <taxon>Hologalegina</taxon>
        <taxon>IRL clade</taxon>
        <taxon>Trifolieae</taxon>
        <taxon>Trifolium</taxon>
    </lineage>
</organism>
<dbReference type="AlphaFoldDB" id="A0A392Q4X4"/>
<dbReference type="EMBL" id="LXQA010114541">
    <property type="protein sequence ID" value="MCI19381.1"/>
    <property type="molecule type" value="Genomic_DNA"/>
</dbReference>
<name>A0A392Q4X4_9FABA</name>
<sequence>TICRLPSQAGDSVATRDHISAQFAEYLDRVLKPEQRGLAGIHPWDAAPGYTRWYFRISHLYMMPLPLGDPPRPWVTCPERCAGYMGCWKLCTAAPEEGWCGGNATQ</sequence>
<proteinExistence type="predicted"/>
<keyword evidence="2" id="KW-1185">Reference proteome</keyword>